<dbReference type="OrthoDB" id="1926336at2759"/>
<dbReference type="Proteomes" id="UP000053237">
    <property type="component" value="Unassembled WGS sequence"/>
</dbReference>
<sequence>MNKEVLERGFADMKEKSRGGLSKGMSFLRSAAASHVLNTSVAGIESEQQTQQDSTGNGSIRATDGEKPSYDQLLSLSMKLTRQNKLMKAQLQKSQAQIQESIALQTNYETLWTFVKDSVGIDFSLCSDRDSELTGYSNSDTDSILRGDRLVELYVSKCASDAKKWRHEMEKSQQMVQGVPSEDGDASVGVVSNKYDEIDLFSALSPRASANEPQVHSPKHIEEKIEASEQELTPQRERLNKLEEKLKQVDQEKRDLEEQMQRENNVLLEKLSEANEKVESMRKVFDQKEFVLYELSFGISESLVKELEAIASSAVAITKVRKAAGDQTDEAKGVQFDNLTLSDTKMQVKDDTCSLTGNVKDMDIAEHLCAAIEQYKEMYRMANEEMEIRTINGRESLSGRISSQNKSEREERQGKGSQMCEDQLIVLVKQNECLREENERLRLAREDNAPVTRLRFEELRRSHLEAIEEAQAINQRLSEEKDYFQNKLEILASELDEACRRNEAGTAKLEEIHATAEKIKERNAILSEKNTFLNKEVEDLRDDLTTATKALESHAELAEKEGDLRRKSEALQKSLERDNAEIRQEFTKELESVRKEKNAAIARFQQERNAVTEKLNEVSIQNEENRQRCQTLQTSLSKSDALVLELQAHLDELSMAKVELEAQLSETKKTLSEKLAFATRLQTEHMGIAGKHAEQAAMIENALREAATANDAKRDAEANLEVLRVTMNEAVHDRDETFRQKSRLEDEMEALKHRLSDQLAEAAQQHENALANEKTKMQTEIVRIEMEAKTKSKLARHVVSEKENEIKTLQSRVAELEEDVRSGGADHRKILEFAQLQACRDAESIANALEIDRLHHKVVTTEHQMQSLVEDLSRKEKELTRLTQNQRRDGVNMEYLKNIIVQYITFRPGSSQQRRLLPVISTLLQFTHSDLKEIKNACGRRSSWSSWAASEKHKPLSARSLSKLSNSDHPRSSLPPAGPAHNPDTSDLSQRLSMLADIREAGTINVSPASSRASSFDLPSGLQHYIDAEGASPLQIFESTDF</sequence>
<dbReference type="InParanoid" id="A0A024GJQ5"/>
<evidence type="ECO:0000256" key="2">
    <source>
        <dbReference type="ARBA" id="ARBA00004496"/>
    </source>
</evidence>
<feature type="compositionally biased region" description="Polar residues" evidence="7">
    <location>
        <begin position="393"/>
        <end position="405"/>
    </location>
</feature>
<organism evidence="9 10">
    <name type="scientific">Albugo candida</name>
    <dbReference type="NCBI Taxonomy" id="65357"/>
    <lineage>
        <taxon>Eukaryota</taxon>
        <taxon>Sar</taxon>
        <taxon>Stramenopiles</taxon>
        <taxon>Oomycota</taxon>
        <taxon>Peronosporomycetes</taxon>
        <taxon>Albuginales</taxon>
        <taxon>Albuginaceae</taxon>
        <taxon>Albugo</taxon>
    </lineage>
</organism>
<feature type="coiled-coil region" evidence="6">
    <location>
        <begin position="699"/>
        <end position="819"/>
    </location>
</feature>
<comment type="subcellular location">
    <subcellularLocation>
        <location evidence="2">Cytoplasm</location>
    </subcellularLocation>
    <subcellularLocation>
        <location evidence="1">Endomembrane system</location>
        <topology evidence="1">Peripheral membrane protein</topology>
    </subcellularLocation>
</comment>
<feature type="compositionally biased region" description="Polar residues" evidence="7">
    <location>
        <begin position="42"/>
        <end position="60"/>
    </location>
</feature>
<dbReference type="InterPro" id="IPR051952">
    <property type="entry name" value="Golgi-autophagy_related"/>
</dbReference>
<keyword evidence="10" id="KW-1185">Reference proteome</keyword>
<evidence type="ECO:0000256" key="4">
    <source>
        <dbReference type="ARBA" id="ARBA00023054"/>
    </source>
</evidence>
<dbReference type="InterPro" id="IPR000237">
    <property type="entry name" value="GRIP_dom"/>
</dbReference>
<feature type="domain" description="GRIP" evidence="8">
    <location>
        <begin position="886"/>
        <end position="937"/>
    </location>
</feature>
<keyword evidence="3" id="KW-0963">Cytoplasm</keyword>
<accession>A0A024GJQ5</accession>
<keyword evidence="4 6" id="KW-0175">Coiled coil</keyword>
<name>A0A024GJQ5_9STRA</name>
<dbReference type="PANTHER" id="PTHR23157">
    <property type="entry name" value="GRIP AND COILED-COIL DOMAIN-CONTAINING PROTEIN 1"/>
    <property type="match status" value="1"/>
</dbReference>
<evidence type="ECO:0000256" key="1">
    <source>
        <dbReference type="ARBA" id="ARBA00004184"/>
    </source>
</evidence>
<evidence type="ECO:0000256" key="5">
    <source>
        <dbReference type="ARBA" id="ARBA00023136"/>
    </source>
</evidence>
<dbReference type="STRING" id="65357.A0A024GJQ5"/>
<evidence type="ECO:0000256" key="7">
    <source>
        <dbReference type="SAM" id="MobiDB-lite"/>
    </source>
</evidence>
<dbReference type="EMBL" id="CAIX01000154">
    <property type="protein sequence ID" value="CCI47126.1"/>
    <property type="molecule type" value="Genomic_DNA"/>
</dbReference>
<feature type="region of interest" description="Disordered" evidence="7">
    <location>
        <begin position="958"/>
        <end position="987"/>
    </location>
</feature>
<dbReference type="SMART" id="SM00755">
    <property type="entry name" value="Grip"/>
    <property type="match status" value="1"/>
</dbReference>
<protein>
    <recommendedName>
        <fullName evidence="8">GRIP domain-containing protein</fullName>
    </recommendedName>
</protein>
<dbReference type="GO" id="GO:0005794">
    <property type="term" value="C:Golgi apparatus"/>
    <property type="evidence" value="ECO:0007669"/>
    <property type="project" value="TreeGrafter"/>
</dbReference>
<feature type="coiled-coil region" evidence="6">
    <location>
        <begin position="858"/>
        <end position="885"/>
    </location>
</feature>
<proteinExistence type="predicted"/>
<dbReference type="PANTHER" id="PTHR23157:SF25">
    <property type="entry name" value="GRIP AND COILED-COIL DOMAIN-CONTAINING PROTEIN 1"/>
    <property type="match status" value="1"/>
</dbReference>
<dbReference type="AlphaFoldDB" id="A0A024GJQ5"/>
<evidence type="ECO:0000256" key="6">
    <source>
        <dbReference type="SAM" id="Coils"/>
    </source>
</evidence>
<evidence type="ECO:0000256" key="3">
    <source>
        <dbReference type="ARBA" id="ARBA00022490"/>
    </source>
</evidence>
<evidence type="ECO:0000259" key="8">
    <source>
        <dbReference type="PROSITE" id="PS50913"/>
    </source>
</evidence>
<gene>
    <name evidence="9" type="ORF">BN9_081040</name>
</gene>
<keyword evidence="5" id="KW-0472">Membrane</keyword>
<feature type="coiled-coil region" evidence="6">
    <location>
        <begin position="424"/>
        <end position="670"/>
    </location>
</feature>
<feature type="region of interest" description="Disordered" evidence="7">
    <location>
        <begin position="42"/>
        <end position="67"/>
    </location>
</feature>
<reference evidence="9 10" key="1">
    <citation type="submission" date="2012-05" db="EMBL/GenBank/DDBJ databases">
        <title>Recombination and specialization in a pathogen metapopulation.</title>
        <authorList>
            <person name="Gardiner A."/>
            <person name="Kemen E."/>
            <person name="Schultz-Larsen T."/>
            <person name="MacLean D."/>
            <person name="Van Oosterhout C."/>
            <person name="Jones J.D.G."/>
        </authorList>
    </citation>
    <scope>NUCLEOTIDE SEQUENCE [LARGE SCALE GENOMIC DNA]</scope>
    <source>
        <strain evidence="9 10">Ac Nc2</strain>
    </source>
</reference>
<dbReference type="PROSITE" id="PS50913">
    <property type="entry name" value="GRIP"/>
    <property type="match status" value="1"/>
</dbReference>
<evidence type="ECO:0000313" key="10">
    <source>
        <dbReference type="Proteomes" id="UP000053237"/>
    </source>
</evidence>
<comment type="caution">
    <text evidence="9">The sequence shown here is derived from an EMBL/GenBank/DDBJ whole genome shotgun (WGS) entry which is preliminary data.</text>
</comment>
<feature type="region of interest" description="Disordered" evidence="7">
    <location>
        <begin position="393"/>
        <end position="417"/>
    </location>
</feature>
<dbReference type="Gene3D" id="1.10.220.60">
    <property type="entry name" value="GRIP domain"/>
    <property type="match status" value="1"/>
</dbReference>
<dbReference type="Pfam" id="PF01465">
    <property type="entry name" value="GRIP"/>
    <property type="match status" value="1"/>
</dbReference>
<evidence type="ECO:0000313" key="9">
    <source>
        <dbReference type="EMBL" id="CCI47126.1"/>
    </source>
</evidence>
<feature type="coiled-coil region" evidence="6">
    <location>
        <begin position="225"/>
        <end position="284"/>
    </location>
</feature>